<organism evidence="2 3">
    <name type="scientific">Bailinhaonella thermotolerans</name>
    <dbReference type="NCBI Taxonomy" id="1070861"/>
    <lineage>
        <taxon>Bacteria</taxon>
        <taxon>Bacillati</taxon>
        <taxon>Actinomycetota</taxon>
        <taxon>Actinomycetes</taxon>
        <taxon>Streptosporangiales</taxon>
        <taxon>Streptosporangiaceae</taxon>
        <taxon>Bailinhaonella</taxon>
    </lineage>
</organism>
<comment type="caution">
    <text evidence="2">The sequence shown here is derived from an EMBL/GenBank/DDBJ whole genome shotgun (WGS) entry which is preliminary data.</text>
</comment>
<accession>A0A3A4B0N5</accession>
<gene>
    <name evidence="2" type="ORF">D5H75_00135</name>
</gene>
<evidence type="ECO:0000313" key="2">
    <source>
        <dbReference type="EMBL" id="RJL35285.1"/>
    </source>
</evidence>
<protein>
    <submittedName>
        <fullName evidence="2">Uncharacterized protein</fullName>
    </submittedName>
</protein>
<sequence length="220" mass="24755">MTGPTGGTPRRSRRRTSRSPSAARSGLAGPMPRRRSPGRVLAVALLVVTAGYLAWRVAVLAGLEAHFGSGLDERRFDRLQQEYGRREDAFARADARMRKLIAEHPRAERIGWSRYRTCVREPGRPSDTCTTTPPRDQKVYDALGGVSVILYQPKDEGRTFYRFHHEDPPRYTIMHAPEDTAEEAEEYADAHGFRSARPLGPGWTILGPIDDIGREEKQFP</sequence>
<evidence type="ECO:0000313" key="3">
    <source>
        <dbReference type="Proteomes" id="UP000265768"/>
    </source>
</evidence>
<dbReference type="Proteomes" id="UP000265768">
    <property type="component" value="Unassembled WGS sequence"/>
</dbReference>
<evidence type="ECO:0000256" key="1">
    <source>
        <dbReference type="SAM" id="MobiDB-lite"/>
    </source>
</evidence>
<reference evidence="2 3" key="1">
    <citation type="submission" date="2018-09" db="EMBL/GenBank/DDBJ databases">
        <title>YIM 75507 draft genome.</title>
        <authorList>
            <person name="Tang S."/>
            <person name="Feng Y."/>
        </authorList>
    </citation>
    <scope>NUCLEOTIDE SEQUENCE [LARGE SCALE GENOMIC DNA]</scope>
    <source>
        <strain evidence="2 3">YIM 75507</strain>
    </source>
</reference>
<feature type="region of interest" description="Disordered" evidence="1">
    <location>
        <begin position="1"/>
        <end position="34"/>
    </location>
</feature>
<keyword evidence="3" id="KW-1185">Reference proteome</keyword>
<dbReference type="EMBL" id="QZEY01000001">
    <property type="protein sequence ID" value="RJL35285.1"/>
    <property type="molecule type" value="Genomic_DNA"/>
</dbReference>
<proteinExistence type="predicted"/>
<dbReference type="AlphaFoldDB" id="A0A3A4B0N5"/>
<dbReference type="OrthoDB" id="3819606at2"/>
<name>A0A3A4B0N5_9ACTN</name>